<evidence type="ECO:0000313" key="2">
    <source>
        <dbReference type="Proteomes" id="UP000237717"/>
    </source>
</evidence>
<proteinExistence type="predicted"/>
<dbReference type="AlphaFoldDB" id="A0A2L2LCB1"/>
<organism evidence="1 2">
    <name type="scientific">Agrobacterium tumefaciens</name>
    <dbReference type="NCBI Taxonomy" id="358"/>
    <lineage>
        <taxon>Bacteria</taxon>
        <taxon>Pseudomonadati</taxon>
        <taxon>Pseudomonadota</taxon>
        <taxon>Alphaproteobacteria</taxon>
        <taxon>Hyphomicrobiales</taxon>
        <taxon>Rhizobiaceae</taxon>
        <taxon>Rhizobium/Agrobacterium group</taxon>
        <taxon>Agrobacterium</taxon>
        <taxon>Agrobacterium tumefaciens complex</taxon>
    </lineage>
</organism>
<reference evidence="1 2" key="1">
    <citation type="submission" date="2018-02" db="EMBL/GenBank/DDBJ databases">
        <title>Complete genome sequence of Agrobacterium tumefaciens 1D1609.</title>
        <authorList>
            <person name="Cho S.-T."/>
            <person name="Haryono M."/>
            <person name="Chang H.-H."/>
            <person name="Santos M.N."/>
            <person name="Lai E.-M."/>
            <person name="Kuo C.-H."/>
        </authorList>
    </citation>
    <scope>NUCLEOTIDE SEQUENCE [LARGE SCALE GENOMIC DNA]</scope>
    <source>
        <strain evidence="1 2">1D1609</strain>
    </source>
</reference>
<dbReference type="RefSeq" id="WP_104679506.1">
    <property type="nucleotide sequence ID" value="NZ_CP026924.1"/>
</dbReference>
<sequence>MALSNAEKVRSYRERLKAKKKSKLRLQEATAETKTIMRTPFWQRYQNDGNASSVEMALDIAGIKAPKFLDDGDPKSASGEIERGFLNDGTPETSPYANGGGSLARAEIMVGGLIDAASELAGIINRYKRDEITARITELEQSDLSDAAAKKKAFADMAKLKKMLDQLDKQVRWSFPQWKVTGES</sequence>
<dbReference type="EMBL" id="CP026924">
    <property type="protein sequence ID" value="AVH41980.1"/>
    <property type="molecule type" value="Genomic_DNA"/>
</dbReference>
<protein>
    <submittedName>
        <fullName evidence="1">Uncharacterized protein</fullName>
    </submittedName>
</protein>
<dbReference type="Proteomes" id="UP000237717">
    <property type="component" value="Chromosome I"/>
</dbReference>
<name>A0A2L2LCB1_AGRTU</name>
<evidence type="ECO:0000313" key="1">
    <source>
        <dbReference type="EMBL" id="AVH41980.1"/>
    </source>
</evidence>
<accession>A0A2L2LCB1</accession>
<gene>
    <name evidence="1" type="ORF">At1D1609_19260</name>
</gene>